<dbReference type="AlphaFoldDB" id="A0A5C5V732"/>
<evidence type="ECO:0000313" key="4">
    <source>
        <dbReference type="Proteomes" id="UP000316714"/>
    </source>
</evidence>
<keyword evidence="2" id="KW-0472">Membrane</keyword>
<reference evidence="3 4" key="1">
    <citation type="submission" date="2019-02" db="EMBL/GenBank/DDBJ databases">
        <title>Deep-cultivation of Planctomycetes and their phenomic and genomic characterization uncovers novel biology.</title>
        <authorList>
            <person name="Wiegand S."/>
            <person name="Jogler M."/>
            <person name="Boedeker C."/>
            <person name="Pinto D."/>
            <person name="Vollmers J."/>
            <person name="Rivas-Marin E."/>
            <person name="Kohn T."/>
            <person name="Peeters S.H."/>
            <person name="Heuer A."/>
            <person name="Rast P."/>
            <person name="Oberbeckmann S."/>
            <person name="Bunk B."/>
            <person name="Jeske O."/>
            <person name="Meyerdierks A."/>
            <person name="Storesund J.E."/>
            <person name="Kallscheuer N."/>
            <person name="Luecker S."/>
            <person name="Lage O.M."/>
            <person name="Pohl T."/>
            <person name="Merkel B.J."/>
            <person name="Hornburger P."/>
            <person name="Mueller R.-W."/>
            <person name="Bruemmer F."/>
            <person name="Labrenz M."/>
            <person name="Spormann A.M."/>
            <person name="Op Den Camp H."/>
            <person name="Overmann J."/>
            <person name="Amann R."/>
            <person name="Jetten M.S.M."/>
            <person name="Mascher T."/>
            <person name="Medema M.H."/>
            <person name="Devos D.P."/>
            <person name="Kaster A.-K."/>
            <person name="Ovreas L."/>
            <person name="Rohde M."/>
            <person name="Galperin M.Y."/>
            <person name="Jogler C."/>
        </authorList>
    </citation>
    <scope>NUCLEOTIDE SEQUENCE [LARGE SCALE GENOMIC DNA]</scope>
    <source>
        <strain evidence="3 4">KOR34</strain>
    </source>
</reference>
<proteinExistence type="predicted"/>
<evidence type="ECO:0000313" key="3">
    <source>
        <dbReference type="EMBL" id="TWT34091.1"/>
    </source>
</evidence>
<name>A0A5C5V732_9BACT</name>
<gene>
    <name evidence="3" type="ORF">KOR34_39270</name>
</gene>
<keyword evidence="2" id="KW-1133">Transmembrane helix</keyword>
<accession>A0A5C5V732</accession>
<keyword evidence="4" id="KW-1185">Reference proteome</keyword>
<feature type="transmembrane region" description="Helical" evidence="2">
    <location>
        <begin position="47"/>
        <end position="66"/>
    </location>
</feature>
<sequence length="118" mass="12776">MPMFDSDEAFEAYVAQQQAELAGESPDAEPQAAAPKPSKGPLERCTTLLTVLVPLGLIVLGGAFVWNNAPDRSRVSHDPWDNILGTAAWATGREYNADADTLTERLTLRKPGDPRGDR</sequence>
<dbReference type="OrthoDB" id="9854604at2"/>
<dbReference type="Proteomes" id="UP000316714">
    <property type="component" value="Unassembled WGS sequence"/>
</dbReference>
<dbReference type="RefSeq" id="WP_146567240.1">
    <property type="nucleotide sequence ID" value="NZ_SIHJ01000002.1"/>
</dbReference>
<evidence type="ECO:0000256" key="2">
    <source>
        <dbReference type="SAM" id="Phobius"/>
    </source>
</evidence>
<evidence type="ECO:0000256" key="1">
    <source>
        <dbReference type="SAM" id="MobiDB-lite"/>
    </source>
</evidence>
<keyword evidence="2" id="KW-0812">Transmembrane</keyword>
<dbReference type="EMBL" id="SIHJ01000002">
    <property type="protein sequence ID" value="TWT34091.1"/>
    <property type="molecule type" value="Genomic_DNA"/>
</dbReference>
<protein>
    <submittedName>
        <fullName evidence="3">Uncharacterized protein</fullName>
    </submittedName>
</protein>
<organism evidence="3 4">
    <name type="scientific">Posidoniimonas corsicana</name>
    <dbReference type="NCBI Taxonomy" id="1938618"/>
    <lineage>
        <taxon>Bacteria</taxon>
        <taxon>Pseudomonadati</taxon>
        <taxon>Planctomycetota</taxon>
        <taxon>Planctomycetia</taxon>
        <taxon>Pirellulales</taxon>
        <taxon>Lacipirellulaceae</taxon>
        <taxon>Posidoniimonas</taxon>
    </lineage>
</organism>
<comment type="caution">
    <text evidence="3">The sequence shown here is derived from an EMBL/GenBank/DDBJ whole genome shotgun (WGS) entry which is preliminary data.</text>
</comment>
<feature type="region of interest" description="Disordered" evidence="1">
    <location>
        <begin position="17"/>
        <end position="41"/>
    </location>
</feature>